<dbReference type="PIRSF" id="PIRSF002030">
    <property type="entry name" value="Globin_Protozoa/Cyanobacteria"/>
    <property type="match status" value="1"/>
</dbReference>
<accession>A0A2V5KBH3</accession>
<dbReference type="OrthoDB" id="9795814at2"/>
<dbReference type="GO" id="GO:0020037">
    <property type="term" value="F:heme binding"/>
    <property type="evidence" value="ECO:0007669"/>
    <property type="project" value="InterPro"/>
</dbReference>
<keyword evidence="5 6" id="KW-0408">Iron</keyword>
<dbReference type="Gene3D" id="1.10.490.10">
    <property type="entry name" value="Globins"/>
    <property type="match status" value="1"/>
</dbReference>
<evidence type="ECO:0000256" key="6">
    <source>
        <dbReference type="PIRNR" id="PIRNR002030"/>
    </source>
</evidence>
<evidence type="ECO:0000256" key="3">
    <source>
        <dbReference type="ARBA" id="ARBA00022617"/>
    </source>
</evidence>
<feature type="binding site" description="proximal binding residue" evidence="7">
    <location>
        <position position="73"/>
    </location>
    <ligand>
        <name>heme</name>
        <dbReference type="ChEBI" id="CHEBI:30413"/>
    </ligand>
    <ligandPart>
        <name>Fe</name>
        <dbReference type="ChEBI" id="CHEBI:18248"/>
    </ligandPart>
</feature>
<gene>
    <name evidence="9" type="ORF">DLM86_00120</name>
</gene>
<reference evidence="9 10" key="1">
    <citation type="submission" date="2018-05" db="EMBL/GenBank/DDBJ databases">
        <title>Paenibacillus flagellatus sp. nov., isolated from selenium mineral soil.</title>
        <authorList>
            <person name="Dai X."/>
        </authorList>
    </citation>
    <scope>NUCLEOTIDE SEQUENCE [LARGE SCALE GENOMIC DNA]</scope>
    <source>
        <strain evidence="9 10">DXL2</strain>
    </source>
</reference>
<proteinExistence type="inferred from homology"/>
<feature type="binding site" description="distal binding residue" evidence="8">
    <location>
        <position position="49"/>
    </location>
    <ligand>
        <name>heme</name>
        <dbReference type="ChEBI" id="CHEBI:30413"/>
    </ligand>
    <ligandPart>
        <name>Fe</name>
        <dbReference type="ChEBI" id="CHEBI:18248"/>
    </ligandPart>
</feature>
<evidence type="ECO:0000256" key="2">
    <source>
        <dbReference type="ARBA" id="ARBA00022448"/>
    </source>
</evidence>
<dbReference type="SUPFAM" id="SSF46458">
    <property type="entry name" value="Globin-like"/>
    <property type="match status" value="1"/>
</dbReference>
<keyword evidence="6" id="KW-0561">Oxygen transport</keyword>
<comment type="cofactor">
    <cofactor evidence="7">
        <name>heme</name>
        <dbReference type="ChEBI" id="CHEBI:30413"/>
    </cofactor>
    <text evidence="7">Binds 1 heme group per subunit.</text>
</comment>
<evidence type="ECO:0000313" key="9">
    <source>
        <dbReference type="EMBL" id="PYI56895.1"/>
    </source>
</evidence>
<evidence type="ECO:0000256" key="5">
    <source>
        <dbReference type="ARBA" id="ARBA00023004"/>
    </source>
</evidence>
<evidence type="ECO:0000256" key="7">
    <source>
        <dbReference type="PIRSR" id="PIRSR002030-1"/>
    </source>
</evidence>
<dbReference type="EMBL" id="QJVJ01000001">
    <property type="protein sequence ID" value="PYI56895.1"/>
    <property type="molecule type" value="Genomic_DNA"/>
</dbReference>
<name>A0A2V5KBH3_9BACL</name>
<dbReference type="InterPro" id="IPR009050">
    <property type="entry name" value="Globin-like_sf"/>
</dbReference>
<dbReference type="InterPro" id="IPR001486">
    <property type="entry name" value="Hemoglobin_trunc"/>
</dbReference>
<dbReference type="Pfam" id="PF01152">
    <property type="entry name" value="Bac_globin"/>
    <property type="match status" value="1"/>
</dbReference>
<dbReference type="RefSeq" id="WP_110837936.1">
    <property type="nucleotide sequence ID" value="NZ_QJVJ01000001.1"/>
</dbReference>
<dbReference type="GO" id="GO:0005344">
    <property type="term" value="F:oxygen carrier activity"/>
    <property type="evidence" value="ECO:0007669"/>
    <property type="project" value="UniProtKB-UniRule"/>
</dbReference>
<dbReference type="GO" id="GO:0019825">
    <property type="term" value="F:oxygen binding"/>
    <property type="evidence" value="ECO:0007669"/>
    <property type="project" value="InterPro"/>
</dbReference>
<evidence type="ECO:0000256" key="4">
    <source>
        <dbReference type="ARBA" id="ARBA00022723"/>
    </source>
</evidence>
<comment type="caution">
    <text evidence="9">The sequence shown here is derived from an EMBL/GenBank/DDBJ whole genome shotgun (WGS) entry which is preliminary data.</text>
</comment>
<keyword evidence="4 6" id="KW-0479">Metal-binding</keyword>
<dbReference type="AlphaFoldDB" id="A0A2V5KBH3"/>
<dbReference type="GO" id="GO:0046872">
    <property type="term" value="F:metal ion binding"/>
    <property type="evidence" value="ECO:0007669"/>
    <property type="project" value="UniProtKB-UniRule"/>
</dbReference>
<keyword evidence="10" id="KW-1185">Reference proteome</keyword>
<sequence>MVATANLYEKLGGEETIAKVVRAFYEKVLADDTVNGFFAHTDMDKQMRHQTAFIGFALGSGRQYQGKSMAKAHEGMNLQPVHYDAIVRHLGDTLREFGVSPEDIRQVADKLNTLRDDILYK</sequence>
<protein>
    <recommendedName>
        <fullName evidence="6">Group 1 truncated hemoglobin</fullName>
    </recommendedName>
</protein>
<dbReference type="InterPro" id="IPR016339">
    <property type="entry name" value="Hemoglobin_trunc_I"/>
</dbReference>
<dbReference type="InterPro" id="IPR012292">
    <property type="entry name" value="Globin/Proto"/>
</dbReference>
<organism evidence="9 10">
    <name type="scientific">Paenibacillus flagellatus</name>
    <dbReference type="NCBI Taxonomy" id="2211139"/>
    <lineage>
        <taxon>Bacteria</taxon>
        <taxon>Bacillati</taxon>
        <taxon>Bacillota</taxon>
        <taxon>Bacilli</taxon>
        <taxon>Bacillales</taxon>
        <taxon>Paenibacillaceae</taxon>
        <taxon>Paenibacillus</taxon>
    </lineage>
</organism>
<evidence type="ECO:0000256" key="8">
    <source>
        <dbReference type="PIRSR" id="PIRSR601486-1"/>
    </source>
</evidence>
<comment type="similarity">
    <text evidence="1 6">Belongs to the truncated hemoglobin family. Group I subfamily.</text>
</comment>
<dbReference type="CDD" id="cd00454">
    <property type="entry name" value="TrHb1_N"/>
    <property type="match status" value="1"/>
</dbReference>
<evidence type="ECO:0000256" key="1">
    <source>
        <dbReference type="ARBA" id="ARBA00009660"/>
    </source>
</evidence>
<evidence type="ECO:0000313" key="10">
    <source>
        <dbReference type="Proteomes" id="UP000247476"/>
    </source>
</evidence>
<feature type="binding site" description="distal binding residue" evidence="8">
    <location>
        <position position="73"/>
    </location>
    <ligand>
        <name>heme</name>
        <dbReference type="ChEBI" id="CHEBI:30413"/>
    </ligand>
    <ligandPart>
        <name>Fe</name>
        <dbReference type="ChEBI" id="CHEBI:18248"/>
    </ligandPart>
</feature>
<keyword evidence="3 6" id="KW-0349">Heme</keyword>
<keyword evidence="2 6" id="KW-0813">Transport</keyword>
<dbReference type="Proteomes" id="UP000247476">
    <property type="component" value="Unassembled WGS sequence"/>
</dbReference>